<dbReference type="Gene3D" id="1.10.10.10">
    <property type="entry name" value="Winged helix-like DNA-binding domain superfamily/Winged helix DNA-binding domain"/>
    <property type="match status" value="1"/>
</dbReference>
<gene>
    <name evidence="6" type="ORF">VCR31J2_1270245</name>
</gene>
<dbReference type="Pfam" id="PF03466">
    <property type="entry name" value="LysR_substrate"/>
    <property type="match status" value="1"/>
</dbReference>
<name>A0AA86XQX9_9VIBR</name>
<dbReference type="InterPro" id="IPR000847">
    <property type="entry name" value="LysR_HTH_N"/>
</dbReference>
<dbReference type="GO" id="GO:0005829">
    <property type="term" value="C:cytosol"/>
    <property type="evidence" value="ECO:0007669"/>
    <property type="project" value="TreeGrafter"/>
</dbReference>
<dbReference type="AlphaFoldDB" id="A0AA86XQX9"/>
<comment type="caution">
    <text evidence="6">The sequence shown here is derived from an EMBL/GenBank/DDBJ whole genome shotgun (WGS) entry which is preliminary data.</text>
</comment>
<dbReference type="Proteomes" id="UP000041625">
    <property type="component" value="Unassembled WGS sequence"/>
</dbReference>
<dbReference type="EMBL" id="CCKJ01000032">
    <property type="protein sequence ID" value="CDT57404.1"/>
    <property type="molecule type" value="Genomic_DNA"/>
</dbReference>
<dbReference type="GO" id="GO:0003700">
    <property type="term" value="F:DNA-binding transcription factor activity"/>
    <property type="evidence" value="ECO:0007669"/>
    <property type="project" value="InterPro"/>
</dbReference>
<dbReference type="Gene3D" id="3.40.190.10">
    <property type="entry name" value="Periplasmic binding protein-like II"/>
    <property type="match status" value="2"/>
</dbReference>
<evidence type="ECO:0000313" key="6">
    <source>
        <dbReference type="EMBL" id="CDT57404.1"/>
    </source>
</evidence>
<evidence type="ECO:0000256" key="1">
    <source>
        <dbReference type="ARBA" id="ARBA00009437"/>
    </source>
</evidence>
<evidence type="ECO:0000256" key="4">
    <source>
        <dbReference type="ARBA" id="ARBA00023163"/>
    </source>
</evidence>
<dbReference type="GO" id="GO:0003677">
    <property type="term" value="F:DNA binding"/>
    <property type="evidence" value="ECO:0007669"/>
    <property type="project" value="UniProtKB-KW"/>
</dbReference>
<keyword evidence="3" id="KW-0238">DNA-binding</keyword>
<evidence type="ECO:0000256" key="3">
    <source>
        <dbReference type="ARBA" id="ARBA00023125"/>
    </source>
</evidence>
<dbReference type="SUPFAM" id="SSF53850">
    <property type="entry name" value="Periplasmic binding protein-like II"/>
    <property type="match status" value="1"/>
</dbReference>
<organism evidence="6 7">
    <name type="scientific">Vibrio coralliirubri</name>
    <dbReference type="NCBI Taxonomy" id="1516159"/>
    <lineage>
        <taxon>Bacteria</taxon>
        <taxon>Pseudomonadati</taxon>
        <taxon>Pseudomonadota</taxon>
        <taxon>Gammaproteobacteria</taxon>
        <taxon>Vibrionales</taxon>
        <taxon>Vibrionaceae</taxon>
        <taxon>Vibrio</taxon>
    </lineage>
</organism>
<evidence type="ECO:0000256" key="2">
    <source>
        <dbReference type="ARBA" id="ARBA00023015"/>
    </source>
</evidence>
<sequence>MLDINLLKTFVTLAEYKHFGKAANALHMTQPNVSLHLKQLEQQTRIKLIERSPFQLTQAGERLLETSERTLLELQICQADLNAINDLKIGTLTIAVSDIISRFLLIRPFQKFKAQYPGIDLTLLNTTSSQASSLVKNAQADIGFVIAKEQHNESLYFTKLQELSWCALGDGFDIQDSDAELTLILLGHDTRTRDFIDEGLPSLNLPSYRVMEVGSVDAQIDWAEAGFGVAIVPEFAVSTKQHLHSKVTPLTNFSSTSLGYIVRQNQVLSKATKQLLGWVNDEITSLQNK</sequence>
<proteinExistence type="inferred from homology"/>
<dbReference type="PANTHER" id="PTHR30419">
    <property type="entry name" value="HTH-TYPE TRANSCRIPTIONAL REGULATOR YBHD"/>
    <property type="match status" value="1"/>
</dbReference>
<dbReference type="SUPFAM" id="SSF46785">
    <property type="entry name" value="Winged helix' DNA-binding domain"/>
    <property type="match status" value="1"/>
</dbReference>
<accession>A0AA86XQX9</accession>
<dbReference type="InterPro" id="IPR036388">
    <property type="entry name" value="WH-like_DNA-bd_sf"/>
</dbReference>
<keyword evidence="2" id="KW-0805">Transcription regulation</keyword>
<dbReference type="Pfam" id="PF00126">
    <property type="entry name" value="HTH_1"/>
    <property type="match status" value="1"/>
</dbReference>
<dbReference type="InterPro" id="IPR005119">
    <property type="entry name" value="LysR_subst-bd"/>
</dbReference>
<dbReference type="InterPro" id="IPR050950">
    <property type="entry name" value="HTH-type_LysR_regulators"/>
</dbReference>
<comment type="similarity">
    <text evidence="1">Belongs to the LysR transcriptional regulatory family.</text>
</comment>
<evidence type="ECO:0000313" key="7">
    <source>
        <dbReference type="Proteomes" id="UP000041625"/>
    </source>
</evidence>
<reference evidence="6 7" key="1">
    <citation type="submission" date="2014-06" db="EMBL/GenBank/DDBJ databases">
        <authorList>
            <person name="Le Roux F."/>
        </authorList>
    </citation>
    <scope>NUCLEOTIDE SEQUENCE [LARGE SCALE GENOMIC DNA]</scope>
    <source>
        <strain evidence="6 7">J2-31</strain>
    </source>
</reference>
<keyword evidence="7" id="KW-1185">Reference proteome</keyword>
<dbReference type="PROSITE" id="PS50931">
    <property type="entry name" value="HTH_LYSR"/>
    <property type="match status" value="1"/>
</dbReference>
<feature type="domain" description="HTH lysR-type" evidence="5">
    <location>
        <begin position="2"/>
        <end position="57"/>
    </location>
</feature>
<protein>
    <submittedName>
        <fullName evidence="6">Transcriptional regulator, LysR family</fullName>
    </submittedName>
</protein>
<dbReference type="InterPro" id="IPR036390">
    <property type="entry name" value="WH_DNA-bd_sf"/>
</dbReference>
<dbReference type="PRINTS" id="PR00039">
    <property type="entry name" value="HTHLYSR"/>
</dbReference>
<keyword evidence="4" id="KW-0804">Transcription</keyword>
<dbReference type="CDD" id="cd05466">
    <property type="entry name" value="PBP2_LTTR_substrate"/>
    <property type="match status" value="1"/>
</dbReference>
<evidence type="ECO:0000259" key="5">
    <source>
        <dbReference type="PROSITE" id="PS50931"/>
    </source>
</evidence>
<dbReference type="RefSeq" id="WP_050650014.1">
    <property type="nucleotide sequence ID" value="NZ_LK933975.1"/>
</dbReference>